<dbReference type="Pfam" id="PF13649">
    <property type="entry name" value="Methyltransf_25"/>
    <property type="match status" value="1"/>
</dbReference>
<comment type="caution">
    <text evidence="4">The sequence shown here is derived from an EMBL/GenBank/DDBJ whole genome shotgun (WGS) entry which is preliminary data.</text>
</comment>
<dbReference type="InterPro" id="IPR041698">
    <property type="entry name" value="Methyltransf_25"/>
</dbReference>
<reference evidence="4 5" key="1">
    <citation type="submission" date="2018-03" db="EMBL/GenBank/DDBJ databases">
        <title>Bioinformatic expansion and discovery of thiopeptide antibiotics.</title>
        <authorList>
            <person name="Schwalen C.J."/>
            <person name="Hudson G.A."/>
            <person name="Mitchell D.A."/>
        </authorList>
    </citation>
    <scope>NUCLEOTIDE SEQUENCE [LARGE SCALE GENOMIC DNA]</scope>
    <source>
        <strain evidence="4 5">NRRL 8041</strain>
    </source>
</reference>
<dbReference type="PANTHER" id="PTHR44942">
    <property type="entry name" value="METHYLTRANSF_11 DOMAIN-CONTAINING PROTEIN"/>
    <property type="match status" value="1"/>
</dbReference>
<dbReference type="GO" id="GO:0032259">
    <property type="term" value="P:methylation"/>
    <property type="evidence" value="ECO:0007669"/>
    <property type="project" value="UniProtKB-KW"/>
</dbReference>
<evidence type="ECO:0000256" key="1">
    <source>
        <dbReference type="ARBA" id="ARBA00022603"/>
    </source>
</evidence>
<dbReference type="RefSeq" id="WP_110568131.1">
    <property type="nucleotide sequence ID" value="NZ_PYBV01000058.1"/>
</dbReference>
<organism evidence="4 5">
    <name type="scientific">Micromonospora arborensis</name>
    <dbReference type="NCBI Taxonomy" id="2116518"/>
    <lineage>
        <taxon>Bacteria</taxon>
        <taxon>Bacillati</taxon>
        <taxon>Actinomycetota</taxon>
        <taxon>Actinomycetes</taxon>
        <taxon>Micromonosporales</taxon>
        <taxon>Micromonosporaceae</taxon>
        <taxon>Micromonospora</taxon>
    </lineage>
</organism>
<evidence type="ECO:0000313" key="5">
    <source>
        <dbReference type="Proteomes" id="UP000248333"/>
    </source>
</evidence>
<dbReference type="AlphaFoldDB" id="A0A318NAU8"/>
<sequence length="265" mass="29381">MTDTNREVLRTTFGQDAELYDQCRPSYPSQLFTDLATLAGLGRHARVLEIGCGTGQATLPLAQLGCHVVAMDLSPDMAAIGRRNLAQFPNVTVVASAFEDWQPSNGAFDAVLSATAFHWLDPDVRMIKAADLLRPGGSLGIISTHHIAGGTDAFFADAQRCYERFDPTTPPGMRLTTDDETAEEATEFERSARFGPVEFRRYEWQQTYTAHEYLNLLMTYSGHRAMAPQARSGLFACLIDLIENVYNGEITKQYRTRLAIAHKTP</sequence>
<dbReference type="EMBL" id="PYBV01000058">
    <property type="protein sequence ID" value="PYC63858.1"/>
    <property type="molecule type" value="Genomic_DNA"/>
</dbReference>
<gene>
    <name evidence="4" type="ORF">C7C45_31020</name>
</gene>
<proteinExistence type="predicted"/>
<accession>A0A318NAU8</accession>
<name>A0A318NAU8_9ACTN</name>
<evidence type="ECO:0000256" key="2">
    <source>
        <dbReference type="ARBA" id="ARBA00022679"/>
    </source>
</evidence>
<dbReference type="Proteomes" id="UP000248333">
    <property type="component" value="Unassembled WGS sequence"/>
</dbReference>
<dbReference type="InterPro" id="IPR051052">
    <property type="entry name" value="Diverse_substrate_MTase"/>
</dbReference>
<dbReference type="GO" id="GO:0008168">
    <property type="term" value="F:methyltransferase activity"/>
    <property type="evidence" value="ECO:0007669"/>
    <property type="project" value="UniProtKB-KW"/>
</dbReference>
<dbReference type="Gene3D" id="3.40.50.150">
    <property type="entry name" value="Vaccinia Virus protein VP39"/>
    <property type="match status" value="1"/>
</dbReference>
<dbReference type="CDD" id="cd02440">
    <property type="entry name" value="AdoMet_MTases"/>
    <property type="match status" value="1"/>
</dbReference>
<keyword evidence="1 4" id="KW-0489">Methyltransferase</keyword>
<evidence type="ECO:0000259" key="3">
    <source>
        <dbReference type="Pfam" id="PF13649"/>
    </source>
</evidence>
<evidence type="ECO:0000313" key="4">
    <source>
        <dbReference type="EMBL" id="PYC63858.1"/>
    </source>
</evidence>
<keyword evidence="2 4" id="KW-0808">Transferase</keyword>
<dbReference type="SUPFAM" id="SSF53335">
    <property type="entry name" value="S-adenosyl-L-methionine-dependent methyltransferases"/>
    <property type="match status" value="1"/>
</dbReference>
<protein>
    <submittedName>
        <fullName evidence="4">SAM-dependent methyltransferase</fullName>
    </submittedName>
</protein>
<dbReference type="PANTHER" id="PTHR44942:SF4">
    <property type="entry name" value="METHYLTRANSFERASE TYPE 11 DOMAIN-CONTAINING PROTEIN"/>
    <property type="match status" value="1"/>
</dbReference>
<dbReference type="OrthoDB" id="9797252at2"/>
<keyword evidence="5" id="KW-1185">Reference proteome</keyword>
<dbReference type="InterPro" id="IPR029063">
    <property type="entry name" value="SAM-dependent_MTases_sf"/>
</dbReference>
<feature type="domain" description="Methyltransferase" evidence="3">
    <location>
        <begin position="47"/>
        <end position="137"/>
    </location>
</feature>